<keyword evidence="3" id="KW-1185">Reference proteome</keyword>
<evidence type="ECO:0000313" key="2">
    <source>
        <dbReference type="EMBL" id="KAF6469804.1"/>
    </source>
</evidence>
<dbReference type="Proteomes" id="UP000550707">
    <property type="component" value="Unassembled WGS sequence"/>
</dbReference>
<dbReference type="InParanoid" id="A0A7J8HBS7"/>
<name>A0A7J8HBS7_MOLMO</name>
<evidence type="ECO:0000256" key="1">
    <source>
        <dbReference type="SAM" id="MobiDB-lite"/>
    </source>
</evidence>
<evidence type="ECO:0000313" key="3">
    <source>
        <dbReference type="Proteomes" id="UP000550707"/>
    </source>
</evidence>
<organism evidence="2 3">
    <name type="scientific">Molossus molossus</name>
    <name type="common">Pallas' mastiff bat</name>
    <name type="synonym">Vespertilio molossus</name>
    <dbReference type="NCBI Taxonomy" id="27622"/>
    <lineage>
        <taxon>Eukaryota</taxon>
        <taxon>Metazoa</taxon>
        <taxon>Chordata</taxon>
        <taxon>Craniata</taxon>
        <taxon>Vertebrata</taxon>
        <taxon>Euteleostomi</taxon>
        <taxon>Mammalia</taxon>
        <taxon>Eutheria</taxon>
        <taxon>Laurasiatheria</taxon>
        <taxon>Chiroptera</taxon>
        <taxon>Yangochiroptera</taxon>
        <taxon>Molossidae</taxon>
        <taxon>Molossus</taxon>
    </lineage>
</organism>
<accession>A0A7J8HBS7</accession>
<dbReference type="EMBL" id="JACASF010000007">
    <property type="protein sequence ID" value="KAF6469804.1"/>
    <property type="molecule type" value="Genomic_DNA"/>
</dbReference>
<reference evidence="2 3" key="1">
    <citation type="journal article" date="2020" name="Nature">
        <title>Six reference-quality genomes reveal evolution of bat adaptations.</title>
        <authorList>
            <person name="Jebb D."/>
            <person name="Huang Z."/>
            <person name="Pippel M."/>
            <person name="Hughes G.M."/>
            <person name="Lavrichenko K."/>
            <person name="Devanna P."/>
            <person name="Winkler S."/>
            <person name="Jermiin L.S."/>
            <person name="Skirmuntt E.C."/>
            <person name="Katzourakis A."/>
            <person name="Burkitt-Gray L."/>
            <person name="Ray D.A."/>
            <person name="Sullivan K.A.M."/>
            <person name="Roscito J.G."/>
            <person name="Kirilenko B.M."/>
            <person name="Davalos L.M."/>
            <person name="Corthals A.P."/>
            <person name="Power M.L."/>
            <person name="Jones G."/>
            <person name="Ransome R.D."/>
            <person name="Dechmann D.K.N."/>
            <person name="Locatelli A.G."/>
            <person name="Puechmaille S.J."/>
            <person name="Fedrigo O."/>
            <person name="Jarvis E.D."/>
            <person name="Hiller M."/>
            <person name="Vernes S.C."/>
            <person name="Myers E.W."/>
            <person name="Teeling E.C."/>
        </authorList>
    </citation>
    <scope>NUCLEOTIDE SEQUENCE [LARGE SCALE GENOMIC DNA]</scope>
    <source>
        <strain evidence="2">MMolMol1</strain>
        <tissue evidence="2">Muscle</tissue>
    </source>
</reference>
<comment type="caution">
    <text evidence="2">The sequence shown here is derived from an EMBL/GenBank/DDBJ whole genome shotgun (WGS) entry which is preliminary data.</text>
</comment>
<sequence length="125" mass="13366">MKSSKRPRLSSAPNLTGRRVTLSPSPTPCCSGSSSQLCCGALLESRNVLNVKVFLLITAMLLLDAVKSATVKPLQSLVPLLPPQRPMLPLPLLPLMQFGSLGPVGVEDARDAFTEGLSISRQKEK</sequence>
<gene>
    <name evidence="2" type="ORF">HJG59_011162</name>
</gene>
<feature type="region of interest" description="Disordered" evidence="1">
    <location>
        <begin position="1"/>
        <end position="26"/>
    </location>
</feature>
<dbReference type="AlphaFoldDB" id="A0A7J8HBS7"/>
<proteinExistence type="predicted"/>
<protein>
    <submittedName>
        <fullName evidence="2">Uncharacterized protein</fullName>
    </submittedName>
</protein>